<evidence type="ECO:0000313" key="2">
    <source>
        <dbReference type="RefSeq" id="XP_075103541.1"/>
    </source>
</evidence>
<accession>A0AC58U261</accession>
<reference evidence="2" key="2">
    <citation type="submission" date="2025-08" db="UniProtKB">
        <authorList>
            <consortium name="RefSeq"/>
        </authorList>
    </citation>
    <scope>IDENTIFICATION</scope>
    <source>
        <tissue evidence="2">Leaf</tissue>
    </source>
</reference>
<gene>
    <name evidence="2" type="primary">LOC142178110</name>
</gene>
<keyword evidence="1" id="KW-1185">Reference proteome</keyword>
<dbReference type="RefSeq" id="XP_075103541.1">
    <property type="nucleotide sequence ID" value="XM_075247440.1"/>
</dbReference>
<protein>
    <submittedName>
        <fullName evidence="2">Uncharacterized protein LOC142178110</fullName>
    </submittedName>
</protein>
<evidence type="ECO:0000313" key="1">
    <source>
        <dbReference type="Proteomes" id="UP000790787"/>
    </source>
</evidence>
<reference evidence="1" key="1">
    <citation type="journal article" date="2014" name="Nat. Commun.">
        <title>The tobacco genome sequence and its comparison with those of tomato and potato.</title>
        <authorList>
            <person name="Sierro N."/>
            <person name="Battey J.N."/>
            <person name="Ouadi S."/>
            <person name="Bakaher N."/>
            <person name="Bovet L."/>
            <person name="Willig A."/>
            <person name="Goepfert S."/>
            <person name="Peitsch M.C."/>
            <person name="Ivanov N.V."/>
        </authorList>
    </citation>
    <scope>NUCLEOTIDE SEQUENCE [LARGE SCALE GENOMIC DNA]</scope>
</reference>
<proteinExistence type="predicted"/>
<dbReference type="Proteomes" id="UP000790787">
    <property type="component" value="Chromosome 24"/>
</dbReference>
<sequence length="105" mass="12488">MVALQHFNPRTVVEWKLDHSPNIPVYIFRYVFWAFKPSIDSFVHCRPVIFIDETYVYRNYDIKILIAVEIDANGSTFPLAFAICANESQQTWTWFLNHLKQHVVR</sequence>
<organism evidence="1 2">
    <name type="scientific">Nicotiana tabacum</name>
    <name type="common">Common tobacco</name>
    <dbReference type="NCBI Taxonomy" id="4097"/>
    <lineage>
        <taxon>Eukaryota</taxon>
        <taxon>Viridiplantae</taxon>
        <taxon>Streptophyta</taxon>
        <taxon>Embryophyta</taxon>
        <taxon>Tracheophyta</taxon>
        <taxon>Spermatophyta</taxon>
        <taxon>Magnoliopsida</taxon>
        <taxon>eudicotyledons</taxon>
        <taxon>Gunneridae</taxon>
        <taxon>Pentapetalae</taxon>
        <taxon>asterids</taxon>
        <taxon>lamiids</taxon>
        <taxon>Solanales</taxon>
        <taxon>Solanaceae</taxon>
        <taxon>Nicotianoideae</taxon>
        <taxon>Nicotianeae</taxon>
        <taxon>Nicotiana</taxon>
    </lineage>
</organism>
<name>A0AC58U261_TOBAC</name>